<feature type="region of interest" description="Disordered" evidence="1">
    <location>
        <begin position="370"/>
        <end position="421"/>
    </location>
</feature>
<dbReference type="PANTHER" id="PTHR30619:SF7">
    <property type="entry name" value="BETA-LACTAMASE DOMAIN PROTEIN"/>
    <property type="match status" value="1"/>
</dbReference>
<dbReference type="InterPro" id="IPR001279">
    <property type="entry name" value="Metallo-B-lactamas"/>
</dbReference>
<sequence length="471" mass="51816">MKTGTTTKLIAAMLAVAMAIAAFAFIPRANGEGMQTAYAADGDLRVHFIDCGQADACYIEFPDGKSMLIDTGDRSSDSYGNVIEYLDDQGVQTLDWLILTHSDADHIGGATHVLEEYEVKTIYRPHQACAPEEGDDGATDPAYEGSEEDGTGFYAEIADNNIKTTATYQKAIAAAYAETYTENGRSVPAEVYVTNPFNERINHIAGESFEYTFDFYSPVHVEDYDDSNDFSPVMVLSYEGRDFVLTGDAEKDNEADFVELVRNSDVGSYGGRYDKFIRNEFTADVIKMGHHGSSTSSGEDFLEIMTANEQKRPNIFTIFSCGDGNSYGHPHKETLQRLMDMGFSAERIERTDLNGDIVFGVSASGALALSEETPDVTNEAKLTTGNGNDKRPQETIKDNGVKPDEAIDDLPDARQPNGNMPDLFDPATWARSPAEWHILQWVVIVVAVLAVIAVIAFAVMGTKKRKRKRRK</sequence>
<dbReference type="InterPro" id="IPR035681">
    <property type="entry name" value="ComA-like_MBL"/>
</dbReference>
<dbReference type="SMART" id="SM00849">
    <property type="entry name" value="Lactamase_B"/>
    <property type="match status" value="1"/>
</dbReference>
<proteinExistence type="predicted"/>
<reference evidence="5" key="1">
    <citation type="journal article" date="2021" name="PeerJ">
        <title>Extensive microbial diversity within the chicken gut microbiome revealed by metagenomics and culture.</title>
        <authorList>
            <person name="Gilroy R."/>
            <person name="Ravi A."/>
            <person name="Getino M."/>
            <person name="Pursley I."/>
            <person name="Horton D.L."/>
            <person name="Alikhan N.F."/>
            <person name="Baker D."/>
            <person name="Gharbi K."/>
            <person name="Hall N."/>
            <person name="Watson M."/>
            <person name="Adriaenssens E.M."/>
            <person name="Foster-Nyarko E."/>
            <person name="Jarju S."/>
            <person name="Secka A."/>
            <person name="Antonio M."/>
            <person name="Oren A."/>
            <person name="Chaudhuri R.R."/>
            <person name="La Ragione R."/>
            <person name="Hildebrand F."/>
            <person name="Pallen M.J."/>
        </authorList>
    </citation>
    <scope>NUCLEOTIDE SEQUENCE</scope>
    <source>
        <strain evidence="5">12435</strain>
    </source>
</reference>
<evidence type="ECO:0000256" key="2">
    <source>
        <dbReference type="SAM" id="Phobius"/>
    </source>
</evidence>
<feature type="compositionally biased region" description="Basic and acidic residues" evidence="1">
    <location>
        <begin position="388"/>
        <end position="405"/>
    </location>
</feature>
<keyword evidence="2" id="KW-1133">Transmembrane helix</keyword>
<dbReference type="SUPFAM" id="SSF56281">
    <property type="entry name" value="Metallo-hydrolase/oxidoreductase"/>
    <property type="match status" value="1"/>
</dbReference>
<dbReference type="InterPro" id="IPR036866">
    <property type="entry name" value="RibonucZ/Hydroxyglut_hydro"/>
</dbReference>
<dbReference type="InterPro" id="IPR052159">
    <property type="entry name" value="Competence_DNA_uptake"/>
</dbReference>
<reference evidence="5" key="2">
    <citation type="submission" date="2021-04" db="EMBL/GenBank/DDBJ databases">
        <authorList>
            <person name="Gilroy R."/>
        </authorList>
    </citation>
    <scope>NUCLEOTIDE SEQUENCE</scope>
    <source>
        <strain evidence="5">12435</strain>
    </source>
</reference>
<dbReference type="AlphaFoldDB" id="A0A9D1PYD8"/>
<comment type="caution">
    <text evidence="5">The sequence shown here is derived from an EMBL/GenBank/DDBJ whole genome shotgun (WGS) entry which is preliminary data.</text>
</comment>
<dbReference type="CDD" id="cd07731">
    <property type="entry name" value="ComA-like_MBL-fold"/>
    <property type="match status" value="1"/>
</dbReference>
<dbReference type="PANTHER" id="PTHR30619">
    <property type="entry name" value="DNA INTERNALIZATION/COMPETENCE PROTEIN COMEC/REC2"/>
    <property type="match status" value="1"/>
</dbReference>
<organism evidence="5 6">
    <name type="scientific">Candidatus Protoclostridium stercorigallinarum</name>
    <dbReference type="NCBI Taxonomy" id="2838741"/>
    <lineage>
        <taxon>Bacteria</taxon>
        <taxon>Bacillati</taxon>
        <taxon>Bacillota</taxon>
        <taxon>Clostridia</taxon>
        <taxon>Candidatus Protoclostridium</taxon>
    </lineage>
</organism>
<dbReference type="EMBL" id="DXHS01000013">
    <property type="protein sequence ID" value="HIW01884.1"/>
    <property type="molecule type" value="Genomic_DNA"/>
</dbReference>
<dbReference type="Gene3D" id="3.60.15.10">
    <property type="entry name" value="Ribonuclease Z/Hydroxyacylglutathione hydrolase-like"/>
    <property type="match status" value="1"/>
</dbReference>
<evidence type="ECO:0000313" key="5">
    <source>
        <dbReference type="EMBL" id="HIW01884.1"/>
    </source>
</evidence>
<feature type="transmembrane region" description="Helical" evidence="2">
    <location>
        <begin position="438"/>
        <end position="461"/>
    </location>
</feature>
<protein>
    <submittedName>
        <fullName evidence="5">MBL fold metallo-hydrolase</fullName>
    </submittedName>
</protein>
<keyword evidence="2" id="KW-0812">Transmembrane</keyword>
<dbReference type="Proteomes" id="UP000823990">
    <property type="component" value="Unassembled WGS sequence"/>
</dbReference>
<evidence type="ECO:0000259" key="4">
    <source>
        <dbReference type="SMART" id="SM00849"/>
    </source>
</evidence>
<evidence type="ECO:0000256" key="1">
    <source>
        <dbReference type="SAM" id="MobiDB-lite"/>
    </source>
</evidence>
<evidence type="ECO:0000256" key="3">
    <source>
        <dbReference type="SAM" id="SignalP"/>
    </source>
</evidence>
<accession>A0A9D1PYD8</accession>
<keyword evidence="3" id="KW-0732">Signal</keyword>
<dbReference type="Pfam" id="PF00753">
    <property type="entry name" value="Lactamase_B"/>
    <property type="match status" value="1"/>
</dbReference>
<keyword evidence="2" id="KW-0472">Membrane</keyword>
<evidence type="ECO:0000313" key="6">
    <source>
        <dbReference type="Proteomes" id="UP000823990"/>
    </source>
</evidence>
<feature type="chain" id="PRO_5038876812" evidence="3">
    <location>
        <begin position="25"/>
        <end position="471"/>
    </location>
</feature>
<feature type="domain" description="Metallo-beta-lactamase" evidence="4">
    <location>
        <begin position="53"/>
        <end position="290"/>
    </location>
</feature>
<name>A0A9D1PYD8_9FIRM</name>
<gene>
    <name evidence="5" type="ORF">H9892_00870</name>
</gene>
<feature type="signal peptide" evidence="3">
    <location>
        <begin position="1"/>
        <end position="24"/>
    </location>
</feature>